<dbReference type="Proteomes" id="UP000314294">
    <property type="component" value="Unassembled WGS sequence"/>
</dbReference>
<feature type="compositionally biased region" description="Pro residues" evidence="1">
    <location>
        <begin position="1"/>
        <end position="12"/>
    </location>
</feature>
<protein>
    <submittedName>
        <fullName evidence="2">Uncharacterized protein</fullName>
    </submittedName>
</protein>
<feature type="region of interest" description="Disordered" evidence="1">
    <location>
        <begin position="1"/>
        <end position="58"/>
    </location>
</feature>
<feature type="region of interest" description="Disordered" evidence="1">
    <location>
        <begin position="84"/>
        <end position="103"/>
    </location>
</feature>
<feature type="compositionally biased region" description="Polar residues" evidence="1">
    <location>
        <begin position="43"/>
        <end position="55"/>
    </location>
</feature>
<evidence type="ECO:0000313" key="2">
    <source>
        <dbReference type="EMBL" id="TNN37015.1"/>
    </source>
</evidence>
<name>A0A4Z2F7N2_9TELE</name>
<reference evidence="2 3" key="1">
    <citation type="submission" date="2019-03" db="EMBL/GenBank/DDBJ databases">
        <title>First draft genome of Liparis tanakae, snailfish: a comprehensive survey of snailfish specific genes.</title>
        <authorList>
            <person name="Kim W."/>
            <person name="Song I."/>
            <person name="Jeong J.-H."/>
            <person name="Kim D."/>
            <person name="Kim S."/>
            <person name="Ryu S."/>
            <person name="Song J.Y."/>
            <person name="Lee S.K."/>
        </authorList>
    </citation>
    <scope>NUCLEOTIDE SEQUENCE [LARGE SCALE GENOMIC DNA]</scope>
    <source>
        <tissue evidence="2">Muscle</tissue>
    </source>
</reference>
<keyword evidence="3" id="KW-1185">Reference proteome</keyword>
<organism evidence="2 3">
    <name type="scientific">Liparis tanakae</name>
    <name type="common">Tanaka's snailfish</name>
    <dbReference type="NCBI Taxonomy" id="230148"/>
    <lineage>
        <taxon>Eukaryota</taxon>
        <taxon>Metazoa</taxon>
        <taxon>Chordata</taxon>
        <taxon>Craniata</taxon>
        <taxon>Vertebrata</taxon>
        <taxon>Euteleostomi</taxon>
        <taxon>Actinopterygii</taxon>
        <taxon>Neopterygii</taxon>
        <taxon>Teleostei</taxon>
        <taxon>Neoteleostei</taxon>
        <taxon>Acanthomorphata</taxon>
        <taxon>Eupercaria</taxon>
        <taxon>Perciformes</taxon>
        <taxon>Cottioidei</taxon>
        <taxon>Cottales</taxon>
        <taxon>Liparidae</taxon>
        <taxon>Liparis</taxon>
    </lineage>
</organism>
<gene>
    <name evidence="2" type="ORF">EYF80_052824</name>
</gene>
<proteinExistence type="predicted"/>
<evidence type="ECO:0000256" key="1">
    <source>
        <dbReference type="SAM" id="MobiDB-lite"/>
    </source>
</evidence>
<dbReference type="AlphaFoldDB" id="A0A4Z2F7N2"/>
<comment type="caution">
    <text evidence="2">The sequence shown here is derived from an EMBL/GenBank/DDBJ whole genome shotgun (WGS) entry which is preliminary data.</text>
</comment>
<feature type="compositionally biased region" description="Basic and acidic residues" evidence="1">
    <location>
        <begin position="20"/>
        <end position="40"/>
    </location>
</feature>
<evidence type="ECO:0000313" key="3">
    <source>
        <dbReference type="Proteomes" id="UP000314294"/>
    </source>
</evidence>
<sequence>MAEPRPPGPNPLTPTSSRSSGEESRRRPEGGQKEARRRPEGGQTVTEGTPSSCLPRSNVLREECDHRHGAGGRRASAYSLALGGGAAPGGVGSRCASHERRPR</sequence>
<accession>A0A4Z2F7N2</accession>
<dbReference type="EMBL" id="SRLO01001544">
    <property type="protein sequence ID" value="TNN37015.1"/>
    <property type="molecule type" value="Genomic_DNA"/>
</dbReference>